<feature type="transmembrane region" description="Helical" evidence="8">
    <location>
        <begin position="76"/>
        <end position="96"/>
    </location>
</feature>
<proteinExistence type="inferred from homology"/>
<evidence type="ECO:0000256" key="6">
    <source>
        <dbReference type="ARBA" id="ARBA00023170"/>
    </source>
</evidence>
<dbReference type="Proteomes" id="UP000007819">
    <property type="component" value="Chromosome A2"/>
</dbReference>
<keyword evidence="5 8" id="KW-0472">Membrane</keyword>
<dbReference type="GO" id="GO:0030425">
    <property type="term" value="C:dendrite"/>
    <property type="evidence" value="ECO:0007669"/>
    <property type="project" value="TreeGrafter"/>
</dbReference>
<reference evidence="10" key="1">
    <citation type="submission" date="2010-06" db="EMBL/GenBank/DDBJ databases">
        <authorList>
            <person name="Jiang H."/>
            <person name="Abraham K."/>
            <person name="Ali S."/>
            <person name="Alsbrooks S.L."/>
            <person name="Anim B.N."/>
            <person name="Anosike U.S."/>
            <person name="Attaway T."/>
            <person name="Bandaranaike D.P."/>
            <person name="Battles P.K."/>
            <person name="Bell S.N."/>
            <person name="Bell A.V."/>
            <person name="Beltran B."/>
            <person name="Bickham C."/>
            <person name="Bustamante Y."/>
            <person name="Caleb T."/>
            <person name="Canada A."/>
            <person name="Cardenas V."/>
            <person name="Carter K."/>
            <person name="Chacko J."/>
            <person name="Chandrabose M.N."/>
            <person name="Chavez D."/>
            <person name="Chavez A."/>
            <person name="Chen L."/>
            <person name="Chu H.-S."/>
            <person name="Claassen K.J."/>
            <person name="Cockrell R."/>
            <person name="Collins M."/>
            <person name="Cooper J.A."/>
            <person name="Cree A."/>
            <person name="Curry S.M."/>
            <person name="Da Y."/>
            <person name="Dao M.D."/>
            <person name="Das B."/>
            <person name="Davila M.-L."/>
            <person name="Davy-Carroll L."/>
            <person name="Denson S."/>
            <person name="Dinh H."/>
            <person name="Ebong V.E."/>
            <person name="Edwards J.R."/>
            <person name="Egan A."/>
            <person name="El-Daye J."/>
            <person name="Escobedo L."/>
            <person name="Fernandez S."/>
            <person name="Fernando P.R."/>
            <person name="Flagg N."/>
            <person name="Forbes L.D."/>
            <person name="Fowler R.G."/>
            <person name="Fu Q."/>
            <person name="Gabisi R.A."/>
            <person name="Ganer J."/>
            <person name="Garbino Pronczuk A."/>
            <person name="Garcia R.M."/>
            <person name="Garner T."/>
            <person name="Garrett T.E."/>
            <person name="Gonzalez D.A."/>
            <person name="Hamid H."/>
            <person name="Hawkins E.S."/>
            <person name="Hirani K."/>
            <person name="Hogues M.E."/>
            <person name="Hollins B."/>
            <person name="Hsiao C.-H."/>
            <person name="Jabil R."/>
            <person name="James M.L."/>
            <person name="Jhangiani S.N."/>
            <person name="Johnson B."/>
            <person name="Johnson Q."/>
            <person name="Joshi V."/>
            <person name="Kalu J.B."/>
            <person name="Kam C."/>
            <person name="Kashfia A."/>
            <person name="Keebler J."/>
            <person name="Kisamo H."/>
            <person name="Kovar C.L."/>
            <person name="Lago L.A."/>
            <person name="Lai C.-Y."/>
            <person name="Laidlaw J."/>
            <person name="Lara F."/>
            <person name="Le T.-K."/>
            <person name="Lee S.L."/>
            <person name="Legall F.H."/>
            <person name="Lemon S.J."/>
            <person name="Lewis L.R."/>
            <person name="Li B."/>
            <person name="Liu Y."/>
            <person name="Liu Y.-S."/>
            <person name="Lopez J."/>
            <person name="Lozado R.J."/>
            <person name="Lu J."/>
            <person name="Madu R.C."/>
            <person name="Maheshwari M."/>
            <person name="Maheshwari R."/>
            <person name="Malloy K."/>
            <person name="Martinez E."/>
            <person name="Mathew T."/>
            <person name="Mercado I.C."/>
            <person name="Mercado C."/>
            <person name="Meyer B."/>
            <person name="Montgomery K."/>
            <person name="Morgan M.B."/>
            <person name="Munidasa M."/>
            <person name="Nazareth L.V."/>
            <person name="Nelson J."/>
            <person name="Ng B.M."/>
            <person name="Nguyen N.B."/>
            <person name="Nguyen P.Q."/>
            <person name="Nguyen T."/>
            <person name="Obregon M."/>
            <person name="Okwuonu G.O."/>
            <person name="Onwere C.G."/>
            <person name="Orozco G."/>
            <person name="Parra A."/>
            <person name="Patel S."/>
            <person name="Patil S."/>
            <person name="Perez A."/>
            <person name="Perez Y."/>
            <person name="Pham C."/>
            <person name="Primus E.L."/>
            <person name="Pu L.-L."/>
            <person name="Puazo M."/>
            <person name="Qin X."/>
            <person name="Quiroz J.B."/>
            <person name="Reese J."/>
            <person name="Richards S."/>
            <person name="Rives C.M."/>
            <person name="Robberts R."/>
            <person name="Ruiz S.J."/>
            <person name="Ruiz M.J."/>
            <person name="Santibanez J."/>
            <person name="Schneider B.W."/>
            <person name="Sisson I."/>
            <person name="Smith M."/>
            <person name="Sodergren E."/>
            <person name="Song X.-Z."/>
            <person name="Song B.B."/>
            <person name="Summersgill H."/>
            <person name="Thelus R."/>
            <person name="Thornton R.D."/>
            <person name="Trejos Z.Y."/>
            <person name="Usmani K."/>
            <person name="Vattathil S."/>
            <person name="Villasana D."/>
            <person name="Walker D.L."/>
            <person name="Wang S."/>
            <person name="Wang K."/>
            <person name="White C.S."/>
            <person name="Williams A.C."/>
            <person name="Williamson J."/>
            <person name="Wilson K."/>
            <person name="Woghiren I.O."/>
            <person name="Woodworth J.R."/>
            <person name="Worley K.C."/>
            <person name="Wright R.A."/>
            <person name="Wu W."/>
            <person name="Young L."/>
            <person name="Zhang L."/>
            <person name="Zhang J."/>
            <person name="Zhu Y."/>
            <person name="Muzny D.M."/>
            <person name="Weinstock G."/>
            <person name="Gibbs R.A."/>
        </authorList>
    </citation>
    <scope>NUCLEOTIDE SEQUENCE [LARGE SCALE GENOMIC DNA]</scope>
    <source>
        <strain evidence="10">LSR1</strain>
    </source>
</reference>
<dbReference type="EnsemblMetazoa" id="XM_003244077.3">
    <property type="protein sequence ID" value="XP_003244125.2"/>
    <property type="gene ID" value="LOC100574622"/>
</dbReference>
<comment type="subcellular location">
    <subcellularLocation>
        <location evidence="1 8">Cell membrane</location>
        <topology evidence="1 8">Multi-pass membrane protein</topology>
    </subcellularLocation>
</comment>
<dbReference type="PANTHER" id="PTHR21143">
    <property type="entry name" value="INVERTEBRATE GUSTATORY RECEPTOR"/>
    <property type="match status" value="1"/>
</dbReference>
<evidence type="ECO:0000256" key="4">
    <source>
        <dbReference type="ARBA" id="ARBA00022989"/>
    </source>
</evidence>
<dbReference type="GO" id="GO:0050909">
    <property type="term" value="P:sensory perception of taste"/>
    <property type="evidence" value="ECO:0007669"/>
    <property type="project" value="InterPro"/>
</dbReference>
<dbReference type="GO" id="GO:0007165">
    <property type="term" value="P:signal transduction"/>
    <property type="evidence" value="ECO:0007669"/>
    <property type="project" value="UniProtKB-KW"/>
</dbReference>
<dbReference type="Pfam" id="PF08395">
    <property type="entry name" value="7tm_7"/>
    <property type="match status" value="1"/>
</dbReference>
<organism evidence="9 10">
    <name type="scientific">Acyrthosiphon pisum</name>
    <name type="common">Pea aphid</name>
    <dbReference type="NCBI Taxonomy" id="7029"/>
    <lineage>
        <taxon>Eukaryota</taxon>
        <taxon>Metazoa</taxon>
        <taxon>Ecdysozoa</taxon>
        <taxon>Arthropoda</taxon>
        <taxon>Hexapoda</taxon>
        <taxon>Insecta</taxon>
        <taxon>Pterygota</taxon>
        <taxon>Neoptera</taxon>
        <taxon>Paraneoptera</taxon>
        <taxon>Hemiptera</taxon>
        <taxon>Sternorrhyncha</taxon>
        <taxon>Aphidomorpha</taxon>
        <taxon>Aphidoidea</taxon>
        <taxon>Aphididae</taxon>
        <taxon>Macrosiphini</taxon>
        <taxon>Acyrthosiphon</taxon>
    </lineage>
</organism>
<dbReference type="GO" id="GO:0043025">
    <property type="term" value="C:neuronal cell body"/>
    <property type="evidence" value="ECO:0007669"/>
    <property type="project" value="TreeGrafter"/>
</dbReference>
<keyword evidence="4 8" id="KW-1133">Transmembrane helix</keyword>
<sequence length="408" mass="46579">MATTTNVRGGALMWPTACFWGACGVFTLDMAYNQFDRWFSASVLASGVLNIAITPWSVCVLDGWCDDHLSTTYRRLYTRFVAFTCLLSRATIVYKVRGHLADFRGREEAYERSWPSSGAHRRRYRAYASSVVAAYLALVVPINLTRLYLLYRYEEYGDSMLLLFFFNMYLQNWSMCCLETHFALLCFGVYLKFRAINDELSAVRSDVMVSNRYPVALRSSLPTLVTTATSILQDPCGRPMEAAVEELRLRHGLTRESVEQLNNMFGGQLALSLITLCIMILFDIYNEAFHVGGGISRSKFIFGWLLQYLFRFFVIVITAHSTTQEGYKTKVLVTEINNRHLNNNTKYELQLFLKQMNHQSIDITACDCFTLNGRLVASVSCAFDILTSSTYVMLLEKCVIYSLNITFI</sequence>
<dbReference type="GO" id="GO:0008049">
    <property type="term" value="P:male courtship behavior"/>
    <property type="evidence" value="ECO:0007669"/>
    <property type="project" value="TreeGrafter"/>
</dbReference>
<keyword evidence="3 8" id="KW-0812">Transmembrane</keyword>
<evidence type="ECO:0000256" key="3">
    <source>
        <dbReference type="ARBA" id="ARBA00022692"/>
    </source>
</evidence>
<evidence type="ECO:0000256" key="7">
    <source>
        <dbReference type="ARBA" id="ARBA00023224"/>
    </source>
</evidence>
<evidence type="ECO:0000256" key="1">
    <source>
        <dbReference type="ARBA" id="ARBA00004651"/>
    </source>
</evidence>
<comment type="similarity">
    <text evidence="8">Belongs to the insect chemoreceptor superfamily. Gustatory receptor (GR) family.</text>
</comment>
<keyword evidence="7 8" id="KW-0807">Transducer</keyword>
<evidence type="ECO:0000256" key="8">
    <source>
        <dbReference type="RuleBase" id="RU363108"/>
    </source>
</evidence>
<dbReference type="RefSeq" id="XP_003244125.2">
    <property type="nucleotide sequence ID" value="XM_003244077.2"/>
</dbReference>
<feature type="transmembrane region" description="Helical" evidence="8">
    <location>
        <begin position="12"/>
        <end position="31"/>
    </location>
</feature>
<feature type="transmembrane region" description="Helical" evidence="8">
    <location>
        <begin position="126"/>
        <end position="149"/>
    </location>
</feature>
<evidence type="ECO:0000313" key="10">
    <source>
        <dbReference type="Proteomes" id="UP000007819"/>
    </source>
</evidence>
<dbReference type="GO" id="GO:0007635">
    <property type="term" value="P:chemosensory behavior"/>
    <property type="evidence" value="ECO:0007669"/>
    <property type="project" value="TreeGrafter"/>
</dbReference>
<keyword evidence="6 8" id="KW-0675">Receptor</keyword>
<feature type="transmembrane region" description="Helical" evidence="8">
    <location>
        <begin position="300"/>
        <end position="320"/>
    </location>
</feature>
<reference evidence="9" key="2">
    <citation type="submission" date="2022-06" db="UniProtKB">
        <authorList>
            <consortium name="EnsemblMetazoa"/>
        </authorList>
    </citation>
    <scope>IDENTIFICATION</scope>
</reference>
<keyword evidence="2 8" id="KW-1003">Cell membrane</keyword>
<dbReference type="PANTHER" id="PTHR21143:SF133">
    <property type="entry name" value="GUSTATORY AND PHEROMONE RECEPTOR 32A-RELATED"/>
    <property type="match status" value="1"/>
</dbReference>
<dbReference type="GeneID" id="100574622"/>
<name>A0A8R2ABV5_ACYPI</name>
<evidence type="ECO:0000256" key="2">
    <source>
        <dbReference type="ARBA" id="ARBA00022475"/>
    </source>
</evidence>
<keyword evidence="10" id="KW-1185">Reference proteome</keyword>
<dbReference type="KEGG" id="api:100574622"/>
<evidence type="ECO:0000313" key="9">
    <source>
        <dbReference type="EnsemblMetazoa" id="XP_003244125.2"/>
    </source>
</evidence>
<feature type="transmembrane region" description="Helical" evidence="8">
    <location>
        <begin position="38"/>
        <end position="56"/>
    </location>
</feature>
<dbReference type="GO" id="GO:0030424">
    <property type="term" value="C:axon"/>
    <property type="evidence" value="ECO:0007669"/>
    <property type="project" value="TreeGrafter"/>
</dbReference>
<dbReference type="InterPro" id="IPR013604">
    <property type="entry name" value="7TM_chemorcpt"/>
</dbReference>
<feature type="transmembrane region" description="Helical" evidence="8">
    <location>
        <begin position="265"/>
        <end position="285"/>
    </location>
</feature>
<evidence type="ECO:0000256" key="5">
    <source>
        <dbReference type="ARBA" id="ARBA00023136"/>
    </source>
</evidence>
<accession>A0A8R2ABV5</accession>
<feature type="transmembrane region" description="Helical" evidence="8">
    <location>
        <begin position="169"/>
        <end position="191"/>
    </location>
</feature>
<protein>
    <recommendedName>
        <fullName evidence="8">Gustatory receptor</fullName>
    </recommendedName>
</protein>
<dbReference type="OrthoDB" id="6366728at2759"/>
<dbReference type="AlphaFoldDB" id="A0A8R2ABV5"/>
<comment type="function">
    <text evidence="8">Gustatory receptor which mediates acceptance or avoidance behavior, depending on its substrates.</text>
</comment>
<dbReference type="GO" id="GO:0005886">
    <property type="term" value="C:plasma membrane"/>
    <property type="evidence" value="ECO:0007669"/>
    <property type="project" value="UniProtKB-SubCell"/>
</dbReference>